<feature type="region of interest" description="Disordered" evidence="1">
    <location>
        <begin position="49"/>
        <end position="82"/>
    </location>
</feature>
<evidence type="ECO:0008006" key="3">
    <source>
        <dbReference type="Google" id="ProtNLM"/>
    </source>
</evidence>
<name>A0A7S4F6A6_CHRCT</name>
<sequence length="321" mass="34179">MGESAAALDGSGWSVSKESKDGVVLDQASLTNWLRESCMQVWRQQAIEEGEREKQLAARKASEEERRRAAAEHKERQAARRMEAWTRRNVKLLESIEQERLLNRTAMGVAIDAALESFVQKQAKEGKAPRRGKPSEVAVVADSAAATSTPPSSLVNQASDNAPKPPDNAPKPPENAPKPPEKAPRPAEKVRKLAANVAKSPEAPSESSAVARKSSAMAARTSQARSRPEGAEEADAVRMASGEVQAPRSASSPGATPLINVRGVGVVRAKRLEQAGVDSAEALARVSPTEARALALASGVPEAYVREVVANARRLISGAQR</sequence>
<feature type="compositionally biased region" description="Basic and acidic residues" evidence="1">
    <location>
        <begin position="179"/>
        <end position="191"/>
    </location>
</feature>
<dbReference type="Gene3D" id="1.10.150.20">
    <property type="entry name" value="5' to 3' exonuclease, C-terminal subdomain"/>
    <property type="match status" value="1"/>
</dbReference>
<evidence type="ECO:0000256" key="1">
    <source>
        <dbReference type="SAM" id="MobiDB-lite"/>
    </source>
</evidence>
<dbReference type="EMBL" id="HBIZ01043447">
    <property type="protein sequence ID" value="CAE0775151.1"/>
    <property type="molecule type" value="Transcribed_RNA"/>
</dbReference>
<feature type="compositionally biased region" description="Pro residues" evidence="1">
    <location>
        <begin position="163"/>
        <end position="178"/>
    </location>
</feature>
<feature type="compositionally biased region" description="Low complexity" evidence="1">
    <location>
        <begin position="135"/>
        <end position="153"/>
    </location>
</feature>
<dbReference type="AlphaFoldDB" id="A0A7S4F6A6"/>
<feature type="region of interest" description="Disordered" evidence="1">
    <location>
        <begin position="121"/>
        <end position="258"/>
    </location>
</feature>
<proteinExistence type="predicted"/>
<reference evidence="2" key="1">
    <citation type="submission" date="2021-01" db="EMBL/GenBank/DDBJ databases">
        <authorList>
            <person name="Corre E."/>
            <person name="Pelletier E."/>
            <person name="Niang G."/>
            <person name="Scheremetjew M."/>
            <person name="Finn R."/>
            <person name="Kale V."/>
            <person name="Holt S."/>
            <person name="Cochrane G."/>
            <person name="Meng A."/>
            <person name="Brown T."/>
            <person name="Cohen L."/>
        </authorList>
    </citation>
    <scope>NUCLEOTIDE SEQUENCE</scope>
    <source>
        <strain evidence="2">CCMP645</strain>
    </source>
</reference>
<organism evidence="2">
    <name type="scientific">Chrysotila carterae</name>
    <name type="common">Marine alga</name>
    <name type="synonym">Syracosphaera carterae</name>
    <dbReference type="NCBI Taxonomy" id="13221"/>
    <lineage>
        <taxon>Eukaryota</taxon>
        <taxon>Haptista</taxon>
        <taxon>Haptophyta</taxon>
        <taxon>Prymnesiophyceae</taxon>
        <taxon>Isochrysidales</taxon>
        <taxon>Isochrysidaceae</taxon>
        <taxon>Chrysotila</taxon>
    </lineage>
</organism>
<gene>
    <name evidence="2" type="ORF">PCAR00345_LOCUS27785</name>
</gene>
<accession>A0A7S4F6A6</accession>
<protein>
    <recommendedName>
        <fullName evidence="3">DUF4332 domain-containing protein</fullName>
    </recommendedName>
</protein>
<feature type="compositionally biased region" description="Low complexity" evidence="1">
    <location>
        <begin position="197"/>
        <end position="211"/>
    </location>
</feature>
<evidence type="ECO:0000313" key="2">
    <source>
        <dbReference type="EMBL" id="CAE0775151.1"/>
    </source>
</evidence>